<gene>
    <name evidence="4" type="ORF">FHS48_002651</name>
</gene>
<keyword evidence="4" id="KW-0238">DNA-binding</keyword>
<evidence type="ECO:0000259" key="3">
    <source>
        <dbReference type="PROSITE" id="PS01124"/>
    </source>
</evidence>
<keyword evidence="1" id="KW-0805">Transcription regulation</keyword>
<feature type="domain" description="HTH araC/xylS-type" evidence="3">
    <location>
        <begin position="163"/>
        <end position="264"/>
    </location>
</feature>
<dbReference type="Proteomes" id="UP000544872">
    <property type="component" value="Unassembled WGS sequence"/>
</dbReference>
<dbReference type="InterPro" id="IPR053142">
    <property type="entry name" value="PchR_regulatory_protein"/>
</dbReference>
<keyword evidence="2" id="KW-0804">Transcription</keyword>
<evidence type="ECO:0000256" key="2">
    <source>
        <dbReference type="ARBA" id="ARBA00023163"/>
    </source>
</evidence>
<dbReference type="Pfam" id="PF12833">
    <property type="entry name" value="HTH_18"/>
    <property type="match status" value="1"/>
</dbReference>
<dbReference type="SUPFAM" id="SSF46689">
    <property type="entry name" value="Homeodomain-like"/>
    <property type="match status" value="1"/>
</dbReference>
<dbReference type="SMART" id="SM00342">
    <property type="entry name" value="HTH_ARAC"/>
    <property type="match status" value="1"/>
</dbReference>
<dbReference type="PANTHER" id="PTHR47893">
    <property type="entry name" value="REGULATORY PROTEIN PCHR"/>
    <property type="match status" value="1"/>
</dbReference>
<dbReference type="PANTHER" id="PTHR47893:SF1">
    <property type="entry name" value="REGULATORY PROTEIN PCHR"/>
    <property type="match status" value="1"/>
</dbReference>
<evidence type="ECO:0000256" key="1">
    <source>
        <dbReference type="ARBA" id="ARBA00023015"/>
    </source>
</evidence>
<accession>A0A7W9ZJ53</accession>
<dbReference type="EMBL" id="JACIIX010000010">
    <property type="protein sequence ID" value="MBB6211214.1"/>
    <property type="molecule type" value="Genomic_DNA"/>
</dbReference>
<proteinExistence type="predicted"/>
<name>A0A7W9ZJ53_NOVIT</name>
<comment type="caution">
    <text evidence="4">The sequence shown here is derived from an EMBL/GenBank/DDBJ whole genome shotgun (WGS) entry which is preliminary data.</text>
</comment>
<dbReference type="InterPro" id="IPR009057">
    <property type="entry name" value="Homeodomain-like_sf"/>
</dbReference>
<dbReference type="PROSITE" id="PS01124">
    <property type="entry name" value="HTH_ARAC_FAMILY_2"/>
    <property type="match status" value="1"/>
</dbReference>
<evidence type="ECO:0000313" key="4">
    <source>
        <dbReference type="EMBL" id="MBB6211214.1"/>
    </source>
</evidence>
<dbReference type="RefSeq" id="WP_184264037.1">
    <property type="nucleotide sequence ID" value="NZ_JACIIX010000010.1"/>
</dbReference>
<dbReference type="InterPro" id="IPR018060">
    <property type="entry name" value="HTH_AraC"/>
</dbReference>
<evidence type="ECO:0000313" key="5">
    <source>
        <dbReference type="Proteomes" id="UP000544872"/>
    </source>
</evidence>
<protein>
    <submittedName>
        <fullName evidence="4">AraC-like DNA-binding protein</fullName>
    </submittedName>
</protein>
<dbReference type="GO" id="GO:0003700">
    <property type="term" value="F:DNA-binding transcription factor activity"/>
    <property type="evidence" value="ECO:0007669"/>
    <property type="project" value="InterPro"/>
</dbReference>
<dbReference type="GO" id="GO:0043565">
    <property type="term" value="F:sequence-specific DNA binding"/>
    <property type="evidence" value="ECO:0007669"/>
    <property type="project" value="InterPro"/>
</dbReference>
<dbReference type="Gene3D" id="1.10.10.60">
    <property type="entry name" value="Homeodomain-like"/>
    <property type="match status" value="1"/>
</dbReference>
<keyword evidence="5" id="KW-1185">Reference proteome</keyword>
<reference evidence="4 5" key="1">
    <citation type="submission" date="2020-08" db="EMBL/GenBank/DDBJ databases">
        <title>Genomic Encyclopedia of Type Strains, Phase IV (KMG-IV): sequencing the most valuable type-strain genomes for metagenomic binning, comparative biology and taxonomic classification.</title>
        <authorList>
            <person name="Goeker M."/>
        </authorList>
    </citation>
    <scope>NUCLEOTIDE SEQUENCE [LARGE SCALE GENOMIC DNA]</scope>
    <source>
        <strain evidence="4 5">DSM 11590</strain>
    </source>
</reference>
<sequence length="269" mass="28856">MEQPDDTDGWSLPLDGPLHLRAITLPPHSSINLPDGRRLCLQAVSGHGQILHRQQSAGPVTPESLLVLEGGPGWTLSTSGADPLQMVVLTTARTHPGTGDSPASLRRFSPGFRTLAAQILVCPLQGRARDLFRRGKGLELAAMTLHRCGSSRPDPATDHPEAARLVCAVLNSLDGSFTPAPDPEDLARRLGVTAPHLSAAFKAVKGVSLHRFLQERRLAEAFRLLAQDGLNASVAAYRVGYTPAHFSTVFRQRFGLSPRDVTPRRAAGA</sequence>
<dbReference type="AlphaFoldDB" id="A0A7W9ZJ53"/>
<organism evidence="4 5">
    <name type="scientific">Novispirillum itersonii</name>
    <name type="common">Aquaspirillum itersonii</name>
    <dbReference type="NCBI Taxonomy" id="189"/>
    <lineage>
        <taxon>Bacteria</taxon>
        <taxon>Pseudomonadati</taxon>
        <taxon>Pseudomonadota</taxon>
        <taxon>Alphaproteobacteria</taxon>
        <taxon>Rhodospirillales</taxon>
        <taxon>Novispirillaceae</taxon>
        <taxon>Novispirillum</taxon>
    </lineage>
</organism>